<dbReference type="GO" id="GO:0006006">
    <property type="term" value="P:glucose metabolic process"/>
    <property type="evidence" value="ECO:0007669"/>
    <property type="project" value="UniProtKB-KW"/>
</dbReference>
<dbReference type="GO" id="GO:0005829">
    <property type="term" value="C:cytosol"/>
    <property type="evidence" value="ECO:0007669"/>
    <property type="project" value="TreeGrafter"/>
</dbReference>
<evidence type="ECO:0000256" key="1">
    <source>
        <dbReference type="ARBA" id="ARBA00005564"/>
    </source>
</evidence>
<dbReference type="GO" id="GO:0017057">
    <property type="term" value="F:6-phosphogluconolactonase activity"/>
    <property type="evidence" value="ECO:0007669"/>
    <property type="project" value="TreeGrafter"/>
</dbReference>
<keyword evidence="3" id="KW-0413">Isomerase</keyword>
<dbReference type="SUPFAM" id="SSF51004">
    <property type="entry name" value="C-terminal (heme d1) domain of cytochrome cd1-nitrite reductase"/>
    <property type="match status" value="1"/>
</dbReference>
<comment type="caution">
    <text evidence="3">The sequence shown here is derived from an EMBL/GenBank/DDBJ whole genome shotgun (WGS) entry which is preliminary data.</text>
</comment>
<proteinExistence type="inferred from homology"/>
<keyword evidence="4" id="KW-1185">Reference proteome</keyword>
<dbReference type="Pfam" id="PF10282">
    <property type="entry name" value="Lactonase"/>
    <property type="match status" value="1"/>
</dbReference>
<dbReference type="PANTHER" id="PTHR30344">
    <property type="entry name" value="6-PHOSPHOGLUCONOLACTONASE-RELATED"/>
    <property type="match status" value="1"/>
</dbReference>
<keyword evidence="2" id="KW-0313">Glucose metabolism</keyword>
<evidence type="ECO:0000313" key="4">
    <source>
        <dbReference type="Proteomes" id="UP000295357"/>
    </source>
</evidence>
<dbReference type="GO" id="GO:0016853">
    <property type="term" value="F:isomerase activity"/>
    <property type="evidence" value="ECO:0007669"/>
    <property type="project" value="UniProtKB-KW"/>
</dbReference>
<dbReference type="AlphaFoldDB" id="A0A4R6N830"/>
<dbReference type="InterPro" id="IPR015943">
    <property type="entry name" value="WD40/YVTN_repeat-like_dom_sf"/>
</dbReference>
<keyword evidence="2" id="KW-0119">Carbohydrate metabolism</keyword>
<sequence length="332" mass="35630">MNLAYLGGYGSAGLAVLRQDPSSGALQELQRLQEPGEPSWLCASADGRLLYSANEGDSTLSVYERGPQGRLQRLQQVASGGQGPVHISLQGAWAVVAHYGSGGLACWRLDGQGLLAGPPRIVGTALAPGPSHAHMAGCDPGQGYLLASDLAQDVLLSWRFEPGLGPADQPQVWRAPKGAGPRHFQFHPGLPGQLYLLHETASSLSWLQLDVRRGALEHQLTLSSLPAGHTETSYASDLRLSPSGRHLYALNRLHDSIAIFELNAEGRPRLLGHEPTRGSYPRSACFGPDGRWFYTCNQRGDSLSRFWVRADGGLHYAGQQAMASPAMLLFVG</sequence>
<dbReference type="Gene3D" id="2.130.10.10">
    <property type="entry name" value="YVTN repeat-like/Quinoprotein amine dehydrogenase"/>
    <property type="match status" value="1"/>
</dbReference>
<accession>A0A4R6N830</accession>
<dbReference type="InterPro" id="IPR019405">
    <property type="entry name" value="Lactonase_7-beta_prop"/>
</dbReference>
<reference evidence="3 4" key="1">
    <citation type="submission" date="2019-03" db="EMBL/GenBank/DDBJ databases">
        <title>Genomic Encyclopedia of Type Strains, Phase IV (KMG-IV): sequencing the most valuable type-strain genomes for metagenomic binning, comparative biology and taxonomic classification.</title>
        <authorList>
            <person name="Goeker M."/>
        </authorList>
    </citation>
    <scope>NUCLEOTIDE SEQUENCE [LARGE SCALE GENOMIC DNA]</scope>
    <source>
        <strain evidence="3 4">DSM 25082</strain>
    </source>
</reference>
<dbReference type="InterPro" id="IPR050282">
    <property type="entry name" value="Cycloisomerase_2"/>
</dbReference>
<organism evidence="3 4">
    <name type="scientific">Roseateles asaccharophilus</name>
    <dbReference type="NCBI Taxonomy" id="582607"/>
    <lineage>
        <taxon>Bacteria</taxon>
        <taxon>Pseudomonadati</taxon>
        <taxon>Pseudomonadota</taxon>
        <taxon>Betaproteobacteria</taxon>
        <taxon>Burkholderiales</taxon>
        <taxon>Sphaerotilaceae</taxon>
        <taxon>Roseateles</taxon>
    </lineage>
</organism>
<name>A0A4R6N830_9BURK</name>
<dbReference type="PANTHER" id="PTHR30344:SF1">
    <property type="entry name" value="6-PHOSPHOGLUCONOLACTONASE"/>
    <property type="match status" value="1"/>
</dbReference>
<protein>
    <submittedName>
        <fullName evidence="3">6-phosphogluconolactonase (Cycloisomerase 2 family)</fullName>
    </submittedName>
</protein>
<dbReference type="Proteomes" id="UP000295357">
    <property type="component" value="Unassembled WGS sequence"/>
</dbReference>
<dbReference type="EMBL" id="SNXE01000003">
    <property type="protein sequence ID" value="TDP11156.1"/>
    <property type="molecule type" value="Genomic_DNA"/>
</dbReference>
<evidence type="ECO:0000256" key="2">
    <source>
        <dbReference type="ARBA" id="ARBA00022526"/>
    </source>
</evidence>
<gene>
    <name evidence="3" type="ORF">DFR39_10379</name>
</gene>
<evidence type="ECO:0000313" key="3">
    <source>
        <dbReference type="EMBL" id="TDP11156.1"/>
    </source>
</evidence>
<comment type="similarity">
    <text evidence="1">Belongs to the cycloisomerase 2 family.</text>
</comment>
<dbReference type="InterPro" id="IPR011048">
    <property type="entry name" value="Haem_d1_sf"/>
</dbReference>